<comment type="caution">
    <text evidence="1">The sequence shown here is derived from an EMBL/GenBank/DDBJ whole genome shotgun (WGS) entry which is preliminary data.</text>
</comment>
<reference evidence="1 2" key="1">
    <citation type="submission" date="2019-03" db="EMBL/GenBank/DDBJ databases">
        <title>Genomic Encyclopedia of Type Strains, Phase III (KMG-III): the genomes of soil and plant-associated and newly described type strains.</title>
        <authorList>
            <person name="Whitman W."/>
        </authorList>
    </citation>
    <scope>NUCLEOTIDE SEQUENCE [LARGE SCALE GENOMIC DNA]</scope>
    <source>
        <strain evidence="1 2">CECT 8455</strain>
    </source>
</reference>
<evidence type="ECO:0000313" key="2">
    <source>
        <dbReference type="Proteomes" id="UP000295274"/>
    </source>
</evidence>
<dbReference type="PANTHER" id="PTHR38733">
    <property type="entry name" value="PROTEIN MCRC"/>
    <property type="match status" value="1"/>
</dbReference>
<accession>A0A4R7D1W4</accession>
<dbReference type="PANTHER" id="PTHR38733:SF1">
    <property type="entry name" value="TYPE IV METHYL-DIRECTED RESTRICTION ENZYME ECOKMCRBC"/>
    <property type="match status" value="1"/>
</dbReference>
<name>A0A4R7D1W4_9FLAO</name>
<sequence>MPNTTEIITIGEHKGTCAIIDSETLNTYYFKNQKFGKYKSQNKPCFSIYNNVVSSHYFIGVDWLCKTSNRAICISPKLNNDGFETDYLKMLLTCLNDAVASKHINSIYEIKSQDDPIEINQSLDLLSPLLVIQFLNLVKQLVEKGLKKSYYREEKHLNARIKGKLLVSQTLKKYTYKNEPLKTICAFDTFGLNHPENQLLKAGLLFVQKYLSSYPEYAALASNALQFCLPAFEEVTVPKNISSLQNFKTSPFFSSYKEAINIVKLILKRFGHNVRAIEASKIQTQPFWINMPLLFELYAFTFLRKRYGIDIHYQYKSNYQELDFLLTLKGEEMVIDTKYKTKYGRGKNNKEDIRQLAGYARMDKVYEKLRKQKNEIIDCLIIYPIRDKENQHYGLLNLEQKVSINKYNGFYSLGLYVPSIQTKVGEN</sequence>
<protein>
    <submittedName>
        <fullName evidence="1">McrBC 5-methylcytosine restriction system component</fullName>
    </submittedName>
</protein>
<organism evidence="1 2">
    <name type="scientific">Maribacter caenipelagi</name>
    <dbReference type="NCBI Taxonomy" id="1447781"/>
    <lineage>
        <taxon>Bacteria</taxon>
        <taxon>Pseudomonadati</taxon>
        <taxon>Bacteroidota</taxon>
        <taxon>Flavobacteriia</taxon>
        <taxon>Flavobacteriales</taxon>
        <taxon>Flavobacteriaceae</taxon>
        <taxon>Maribacter</taxon>
    </lineage>
</organism>
<proteinExistence type="predicted"/>
<dbReference type="EMBL" id="SNZW01000016">
    <property type="protein sequence ID" value="TDS13545.1"/>
    <property type="molecule type" value="Genomic_DNA"/>
</dbReference>
<dbReference type="RefSeq" id="WP_133673759.1">
    <property type="nucleotide sequence ID" value="NZ_SNZW01000016.1"/>
</dbReference>
<dbReference type="InterPro" id="IPR019292">
    <property type="entry name" value="McrC"/>
</dbReference>
<dbReference type="AlphaFoldDB" id="A0A4R7D1W4"/>
<gene>
    <name evidence="1" type="ORF">DFQ03_2838</name>
</gene>
<dbReference type="Pfam" id="PF10117">
    <property type="entry name" value="McrBC"/>
    <property type="match status" value="1"/>
</dbReference>
<dbReference type="Proteomes" id="UP000295274">
    <property type="component" value="Unassembled WGS sequence"/>
</dbReference>
<dbReference type="OrthoDB" id="828100at2"/>
<keyword evidence="2" id="KW-1185">Reference proteome</keyword>
<evidence type="ECO:0000313" key="1">
    <source>
        <dbReference type="EMBL" id="TDS13545.1"/>
    </source>
</evidence>